<dbReference type="Gene3D" id="3.20.20.140">
    <property type="entry name" value="Metal-dependent hydrolases"/>
    <property type="match status" value="1"/>
</dbReference>
<evidence type="ECO:0000313" key="10">
    <source>
        <dbReference type="Proteomes" id="UP000037784"/>
    </source>
</evidence>
<comment type="caution">
    <text evidence="8">The sequence shown here is derived from an EMBL/GenBank/DDBJ whole genome shotgun (WGS) entry which is preliminary data.</text>
</comment>
<dbReference type="Pfam" id="PF00962">
    <property type="entry name" value="A_deaminase"/>
    <property type="match status" value="1"/>
</dbReference>
<accession>A0A0M8K6X8</accession>
<dbReference type="Proteomes" id="UP000037784">
    <property type="component" value="Unassembled WGS sequence"/>
</dbReference>
<dbReference type="GO" id="GO:0006154">
    <property type="term" value="P:adenosine catabolic process"/>
    <property type="evidence" value="ECO:0007669"/>
    <property type="project" value="TreeGrafter"/>
</dbReference>
<reference evidence="9 11" key="2">
    <citation type="submission" date="2015-07" db="EMBL/GenBank/DDBJ databases">
        <title>Whole genome sequence of Ardenticatena maritima DSM 23922.</title>
        <authorList>
            <person name="Hemp J."/>
            <person name="Ward L.M."/>
            <person name="Pace L.A."/>
            <person name="Fischer W.W."/>
        </authorList>
    </citation>
    <scope>NUCLEOTIDE SEQUENCE [LARGE SCALE GENOMIC DNA]</scope>
    <source>
        <strain evidence="9 11">110S</strain>
    </source>
</reference>
<evidence type="ECO:0000256" key="6">
    <source>
        <dbReference type="ARBA" id="ARBA00022833"/>
    </source>
</evidence>
<dbReference type="PANTHER" id="PTHR11409">
    <property type="entry name" value="ADENOSINE DEAMINASE"/>
    <property type="match status" value="1"/>
</dbReference>
<dbReference type="InterPro" id="IPR001365">
    <property type="entry name" value="A_deaminase_dom"/>
</dbReference>
<dbReference type="AlphaFoldDB" id="A0A0M8K6X8"/>
<evidence type="ECO:0000259" key="7">
    <source>
        <dbReference type="Pfam" id="PF00962"/>
    </source>
</evidence>
<dbReference type="Proteomes" id="UP000050502">
    <property type="component" value="Unassembled WGS sequence"/>
</dbReference>
<comment type="cofactor">
    <cofactor evidence="1">
        <name>Zn(2+)</name>
        <dbReference type="ChEBI" id="CHEBI:29105"/>
    </cofactor>
</comment>
<organism evidence="8 10">
    <name type="scientific">Ardenticatena maritima</name>
    <dbReference type="NCBI Taxonomy" id="872965"/>
    <lineage>
        <taxon>Bacteria</taxon>
        <taxon>Bacillati</taxon>
        <taxon>Chloroflexota</taxon>
        <taxon>Ardenticatenia</taxon>
        <taxon>Ardenticatenales</taxon>
        <taxon>Ardenticatenaceae</taxon>
        <taxon>Ardenticatena</taxon>
    </lineage>
</organism>
<dbReference type="EMBL" id="LGKN01000005">
    <property type="protein sequence ID" value="KPL87764.1"/>
    <property type="molecule type" value="Genomic_DNA"/>
</dbReference>
<dbReference type="RefSeq" id="WP_054491908.1">
    <property type="nucleotide sequence ID" value="NZ_BBZA01000023.1"/>
</dbReference>
<proteinExistence type="inferred from homology"/>
<keyword evidence="6" id="KW-0862">Zinc</keyword>
<dbReference type="OrthoDB" id="9779574at2"/>
<feature type="domain" description="Adenosine deaminase" evidence="7">
    <location>
        <begin position="18"/>
        <end position="341"/>
    </location>
</feature>
<keyword evidence="10" id="KW-1185">Reference proteome</keyword>
<dbReference type="EMBL" id="BBZA01000023">
    <property type="protein sequence ID" value="GAP61982.1"/>
    <property type="molecule type" value="Genomic_DNA"/>
</dbReference>
<dbReference type="GO" id="GO:0046872">
    <property type="term" value="F:metal ion binding"/>
    <property type="evidence" value="ECO:0007669"/>
    <property type="project" value="UniProtKB-KW"/>
</dbReference>
<dbReference type="EC" id="3.5.4.4" evidence="3"/>
<reference evidence="10" key="3">
    <citation type="submission" date="2015-08" db="EMBL/GenBank/DDBJ databases">
        <title>Draft Genome Sequence of a Heterotrophic Facultative Anaerobic Bacterium Ardenticatena maritima Strain 110S.</title>
        <authorList>
            <person name="Kawaichi S."/>
            <person name="Yoshida T."/>
            <person name="Sako Y."/>
            <person name="Nakamura R."/>
        </authorList>
    </citation>
    <scope>NUCLEOTIDE SEQUENCE [LARGE SCALE GENOMIC DNA]</scope>
    <source>
        <strain evidence="10">110S</strain>
    </source>
</reference>
<evidence type="ECO:0000313" key="8">
    <source>
        <dbReference type="EMBL" id="GAP61982.1"/>
    </source>
</evidence>
<reference evidence="8 10" key="1">
    <citation type="journal article" date="2015" name="Genome Announc.">
        <title>Draft Genome Sequence of a Heterotrophic Facultative Anaerobic Thermophilic Bacterium, Ardenticatena maritima Strain 110ST.</title>
        <authorList>
            <person name="Kawaichi S."/>
            <person name="Yoshida T."/>
            <person name="Sako Y."/>
            <person name="Nakamura R."/>
        </authorList>
    </citation>
    <scope>NUCLEOTIDE SEQUENCE [LARGE SCALE GENOMIC DNA]</scope>
    <source>
        <strain evidence="8 10">110S</strain>
    </source>
</reference>
<evidence type="ECO:0000313" key="9">
    <source>
        <dbReference type="EMBL" id="KPL87764.1"/>
    </source>
</evidence>
<dbReference type="GO" id="GO:0046103">
    <property type="term" value="P:inosine biosynthetic process"/>
    <property type="evidence" value="ECO:0007669"/>
    <property type="project" value="TreeGrafter"/>
</dbReference>
<evidence type="ECO:0000256" key="3">
    <source>
        <dbReference type="ARBA" id="ARBA00012784"/>
    </source>
</evidence>
<comment type="similarity">
    <text evidence="2">Belongs to the metallo-dependent hydrolases superfamily. Adenosine and AMP deaminases family.</text>
</comment>
<dbReference type="GO" id="GO:0004000">
    <property type="term" value="F:adenosine deaminase activity"/>
    <property type="evidence" value="ECO:0007669"/>
    <property type="project" value="TreeGrafter"/>
</dbReference>
<keyword evidence="5 8" id="KW-0378">Hydrolase</keyword>
<dbReference type="InParanoid" id="A0A0M8K6X8"/>
<evidence type="ECO:0000256" key="1">
    <source>
        <dbReference type="ARBA" id="ARBA00001947"/>
    </source>
</evidence>
<dbReference type="PANTHER" id="PTHR11409:SF43">
    <property type="entry name" value="ADENOSINE DEAMINASE"/>
    <property type="match status" value="1"/>
</dbReference>
<dbReference type="InterPro" id="IPR006330">
    <property type="entry name" value="Ado/ade_deaminase"/>
</dbReference>
<dbReference type="InterPro" id="IPR032466">
    <property type="entry name" value="Metal_Hydrolase"/>
</dbReference>
<dbReference type="GO" id="GO:0005829">
    <property type="term" value="C:cytosol"/>
    <property type="evidence" value="ECO:0007669"/>
    <property type="project" value="TreeGrafter"/>
</dbReference>
<sequence>MTTSSNRTTIRKWLQQWPKVELHRHLEGSVRFETAWELAQENPELADWSPEQLRRAIEFDGERNFAHFLSKFETLRKLYTRPEHIQRVAAEAIEDAARDNIRYMELRFSPDHFATTSGFDRDQIADWILDSANESARLHGITVRFLLTIGRGYAPEITTRILAIALRTREKGVVGVDLAGDEIRFPAEPFAPLFTRAYDEGLGITIHAGEAGPASSVAQAVTALHAHRIGHGIRSIENPDVVALLKQREVALEVCPTSNIQTGVVDSFATHPLPALLEAGLAVVICSDDPNISRITLTDEYTTALIDMGVAPETLAQCVMNGLEHAFLSPAEKTPLREQLAAELGHVLLNSPLSRPE</sequence>
<dbReference type="PATRIC" id="fig|872965.6.peg.1900"/>
<evidence type="ECO:0000256" key="2">
    <source>
        <dbReference type="ARBA" id="ARBA00006676"/>
    </source>
</evidence>
<protein>
    <recommendedName>
        <fullName evidence="3">adenosine deaminase</fullName>
        <ecNumber evidence="3">3.5.4.4</ecNumber>
    </recommendedName>
</protein>
<dbReference type="SUPFAM" id="SSF51556">
    <property type="entry name" value="Metallo-dependent hydrolases"/>
    <property type="match status" value="1"/>
</dbReference>
<dbReference type="GO" id="GO:0043103">
    <property type="term" value="P:hypoxanthine salvage"/>
    <property type="evidence" value="ECO:0007669"/>
    <property type="project" value="TreeGrafter"/>
</dbReference>
<evidence type="ECO:0000256" key="4">
    <source>
        <dbReference type="ARBA" id="ARBA00022723"/>
    </source>
</evidence>
<gene>
    <name evidence="8" type="primary">add</name>
    <name evidence="8" type="ORF">ARMA_0405</name>
    <name evidence="9" type="ORF">SE16_09295</name>
</gene>
<dbReference type="NCBIfam" id="TIGR01430">
    <property type="entry name" value="aden_deam"/>
    <property type="match status" value="1"/>
</dbReference>
<keyword evidence="4" id="KW-0479">Metal-binding</keyword>
<evidence type="ECO:0000256" key="5">
    <source>
        <dbReference type="ARBA" id="ARBA00022801"/>
    </source>
</evidence>
<dbReference type="STRING" id="872965.SE16_09295"/>
<evidence type="ECO:0000313" key="11">
    <source>
        <dbReference type="Proteomes" id="UP000050502"/>
    </source>
</evidence>
<name>A0A0M8K6X8_9CHLR</name>